<dbReference type="EMBL" id="PVNS01000023">
    <property type="protein sequence ID" value="PRO64217.1"/>
    <property type="molecule type" value="Genomic_DNA"/>
</dbReference>
<name>A0A2P6MD61_ALKUR</name>
<organism evidence="1 2">
    <name type="scientific">Alkalicoccus urumqiensis</name>
    <name type="common">Bacillus urumqiensis</name>
    <dbReference type="NCBI Taxonomy" id="1548213"/>
    <lineage>
        <taxon>Bacteria</taxon>
        <taxon>Bacillati</taxon>
        <taxon>Bacillota</taxon>
        <taxon>Bacilli</taxon>
        <taxon>Bacillales</taxon>
        <taxon>Bacillaceae</taxon>
        <taxon>Alkalicoccus</taxon>
    </lineage>
</organism>
<comment type="caution">
    <text evidence="1">The sequence shown here is derived from an EMBL/GenBank/DDBJ whole genome shotgun (WGS) entry which is preliminary data.</text>
</comment>
<protein>
    <submittedName>
        <fullName evidence="1">Uncharacterized protein</fullName>
    </submittedName>
</protein>
<dbReference type="OrthoDB" id="2874272at2"/>
<reference evidence="1 2" key="1">
    <citation type="submission" date="2018-03" db="EMBL/GenBank/DDBJ databases">
        <title>Bacillus urumqiensis sp. nov., a moderately haloalkaliphilic bacterium isolated from a salt lake.</title>
        <authorList>
            <person name="Zhao B."/>
            <person name="Liao Z."/>
        </authorList>
    </citation>
    <scope>NUCLEOTIDE SEQUENCE [LARGE SCALE GENOMIC DNA]</scope>
    <source>
        <strain evidence="1 2">BZ-SZ-XJ18</strain>
    </source>
</reference>
<proteinExistence type="predicted"/>
<dbReference type="AlphaFoldDB" id="A0A2P6MD61"/>
<accession>A0A2P6MD61</accession>
<dbReference type="Proteomes" id="UP000243650">
    <property type="component" value="Unassembled WGS sequence"/>
</dbReference>
<evidence type="ECO:0000313" key="2">
    <source>
        <dbReference type="Proteomes" id="UP000243650"/>
    </source>
</evidence>
<gene>
    <name evidence="1" type="ORF">C6I21_15925</name>
</gene>
<keyword evidence="2" id="KW-1185">Reference proteome</keyword>
<sequence>MTMSQEKAMNKMAGRVLDGYSSVKEGEFSKARQLLEPMVPMLHREEKPNIQLLSYTAIAQIGDKDVEAFLNTCETLRPLTPQTKKEEALKQRVDDMFVELMDVLNQEERP</sequence>
<evidence type="ECO:0000313" key="1">
    <source>
        <dbReference type="EMBL" id="PRO64217.1"/>
    </source>
</evidence>